<feature type="transmembrane region" description="Helical" evidence="6">
    <location>
        <begin position="287"/>
        <end position="308"/>
    </location>
</feature>
<feature type="transmembrane region" description="Helical" evidence="6">
    <location>
        <begin position="421"/>
        <end position="442"/>
    </location>
</feature>
<dbReference type="PROSITE" id="PS50850">
    <property type="entry name" value="MFS"/>
    <property type="match status" value="1"/>
</dbReference>
<feature type="transmembrane region" description="Helical" evidence="6">
    <location>
        <begin position="152"/>
        <end position="175"/>
    </location>
</feature>
<feature type="compositionally biased region" description="Basic and acidic residues" evidence="5">
    <location>
        <begin position="530"/>
        <end position="545"/>
    </location>
</feature>
<keyword evidence="3 6" id="KW-1133">Transmembrane helix</keyword>
<dbReference type="OrthoDB" id="10021397at2759"/>
<accession>A0A0D2ABY8</accession>
<keyword evidence="2 6" id="KW-0812">Transmembrane</keyword>
<proteinExistence type="predicted"/>
<dbReference type="RefSeq" id="XP_016213874.1">
    <property type="nucleotide sequence ID" value="XM_016358256.1"/>
</dbReference>
<comment type="subcellular location">
    <subcellularLocation>
        <location evidence="1">Membrane</location>
        <topology evidence="1">Multi-pass membrane protein</topology>
    </subcellularLocation>
</comment>
<evidence type="ECO:0000256" key="1">
    <source>
        <dbReference type="ARBA" id="ARBA00004141"/>
    </source>
</evidence>
<evidence type="ECO:0000313" key="9">
    <source>
        <dbReference type="Proteomes" id="UP000053259"/>
    </source>
</evidence>
<keyword evidence="4 6" id="KW-0472">Membrane</keyword>
<feature type="transmembrane region" description="Helical" evidence="6">
    <location>
        <begin position="181"/>
        <end position="201"/>
    </location>
</feature>
<name>A0A0D2ABY8_9PEZI</name>
<dbReference type="EMBL" id="KN847542">
    <property type="protein sequence ID" value="KIW04005.1"/>
    <property type="molecule type" value="Genomic_DNA"/>
</dbReference>
<feature type="transmembrane region" description="Helical" evidence="6">
    <location>
        <begin position="249"/>
        <end position="267"/>
    </location>
</feature>
<dbReference type="PANTHER" id="PTHR23501">
    <property type="entry name" value="MAJOR FACILITATOR SUPERFAMILY"/>
    <property type="match status" value="1"/>
</dbReference>
<evidence type="ECO:0000256" key="2">
    <source>
        <dbReference type="ARBA" id="ARBA00022692"/>
    </source>
</evidence>
<dbReference type="Gene3D" id="1.20.1250.20">
    <property type="entry name" value="MFS general substrate transporter like domains"/>
    <property type="match status" value="2"/>
</dbReference>
<dbReference type="GO" id="GO:0005886">
    <property type="term" value="C:plasma membrane"/>
    <property type="evidence" value="ECO:0007669"/>
    <property type="project" value="TreeGrafter"/>
</dbReference>
<dbReference type="InterPro" id="IPR020846">
    <property type="entry name" value="MFS_dom"/>
</dbReference>
<sequence length="571" mass="62949">MVNIQNRRAAESALHDQTNYLPHKQLLLTFFVLAVTLLVYFIDQIGVGQILPTVGKDLHATNTISWAGTASLIGNTTFQVLYGRLSDIFGRKRIYLSAVALLAFAEIMCGVSQNAPMLYVFRGLSGVAGGGVTSLTMMIVSDIVSLERRGKYQGILGSMVGVGNVAGPFLAAGFAEKEWRGFFYFICPTAAVCGGVAWWFLPNSMPKGDFKENVKRIDWWGVVTSSVGLILVLIPVSGGGSYFEWKSPMVISMLTIGVLFLVAFVMVEWKVSRLPMIPLSLFRNRPVAAMLIQNFLFGLCIYTQQYMLPLYYQNVRRMTPIHSAEMMIPLTVTQAIMSTNSGQYISRFKRYGEVLWVGFFLFASGTSLCLLFERTTPLWKVGLILGITGLGNGNVFQPVIVALQAHCTKPQRAVVISVRNFLRCLGGSIGLAVSSAILQNVLKKELPKEFSYLADSTYAKPDYSNFSEKDGLAINEAYAKASHTVWIFMSPVACLAFALCIFVRDRGLTRPDEVPEGLQVQEQVGDVEKALPSEEAERPSHEKLDLANASLDSLGKREDKDHIDEEGDGTM</sequence>
<dbReference type="Pfam" id="PF07690">
    <property type="entry name" value="MFS_1"/>
    <property type="match status" value="1"/>
</dbReference>
<dbReference type="GeneID" id="27312805"/>
<evidence type="ECO:0000256" key="5">
    <source>
        <dbReference type="SAM" id="MobiDB-lite"/>
    </source>
</evidence>
<feature type="transmembrane region" description="Helical" evidence="6">
    <location>
        <begin position="354"/>
        <end position="372"/>
    </location>
</feature>
<dbReference type="GO" id="GO:0022857">
    <property type="term" value="F:transmembrane transporter activity"/>
    <property type="evidence" value="ECO:0007669"/>
    <property type="project" value="InterPro"/>
</dbReference>
<dbReference type="SUPFAM" id="SSF103473">
    <property type="entry name" value="MFS general substrate transporter"/>
    <property type="match status" value="1"/>
</dbReference>
<protein>
    <recommendedName>
        <fullName evidence="7">Major facilitator superfamily (MFS) profile domain-containing protein</fullName>
    </recommendedName>
</protein>
<organism evidence="8 9">
    <name type="scientific">Verruconis gallopava</name>
    <dbReference type="NCBI Taxonomy" id="253628"/>
    <lineage>
        <taxon>Eukaryota</taxon>
        <taxon>Fungi</taxon>
        <taxon>Dikarya</taxon>
        <taxon>Ascomycota</taxon>
        <taxon>Pezizomycotina</taxon>
        <taxon>Dothideomycetes</taxon>
        <taxon>Pleosporomycetidae</taxon>
        <taxon>Venturiales</taxon>
        <taxon>Sympoventuriaceae</taxon>
        <taxon>Verruconis</taxon>
    </lineage>
</organism>
<dbReference type="PANTHER" id="PTHR23501:SF78">
    <property type="entry name" value="MAJOR FACILITATOR SUPERFAMILY (MFS) PROFILE DOMAIN-CONTAINING PROTEIN-RELATED"/>
    <property type="match status" value="1"/>
</dbReference>
<feature type="transmembrane region" description="Helical" evidence="6">
    <location>
        <begin position="119"/>
        <end position="140"/>
    </location>
</feature>
<dbReference type="Proteomes" id="UP000053259">
    <property type="component" value="Unassembled WGS sequence"/>
</dbReference>
<dbReference type="InterPro" id="IPR011701">
    <property type="entry name" value="MFS"/>
</dbReference>
<evidence type="ECO:0000313" key="8">
    <source>
        <dbReference type="EMBL" id="KIW04005.1"/>
    </source>
</evidence>
<evidence type="ECO:0000256" key="6">
    <source>
        <dbReference type="SAM" id="Phobius"/>
    </source>
</evidence>
<feature type="transmembrane region" description="Helical" evidence="6">
    <location>
        <begin position="63"/>
        <end position="82"/>
    </location>
</feature>
<feature type="compositionally biased region" description="Basic and acidic residues" evidence="5">
    <location>
        <begin position="554"/>
        <end position="563"/>
    </location>
</feature>
<feature type="transmembrane region" description="Helical" evidence="6">
    <location>
        <begin position="222"/>
        <end position="243"/>
    </location>
</feature>
<dbReference type="AlphaFoldDB" id="A0A0D2ABY8"/>
<evidence type="ECO:0000256" key="4">
    <source>
        <dbReference type="ARBA" id="ARBA00023136"/>
    </source>
</evidence>
<feature type="domain" description="Major facilitator superfamily (MFS) profile" evidence="7">
    <location>
        <begin position="29"/>
        <end position="508"/>
    </location>
</feature>
<feature type="region of interest" description="Disordered" evidence="5">
    <location>
        <begin position="530"/>
        <end position="571"/>
    </location>
</feature>
<dbReference type="VEuPathDB" id="FungiDB:PV09_04832"/>
<evidence type="ECO:0000256" key="3">
    <source>
        <dbReference type="ARBA" id="ARBA00022989"/>
    </source>
</evidence>
<dbReference type="InterPro" id="IPR036259">
    <property type="entry name" value="MFS_trans_sf"/>
</dbReference>
<dbReference type="InParanoid" id="A0A0D2ABY8"/>
<reference evidence="8 9" key="1">
    <citation type="submission" date="2015-01" db="EMBL/GenBank/DDBJ databases">
        <title>The Genome Sequence of Ochroconis gallopava CBS43764.</title>
        <authorList>
            <consortium name="The Broad Institute Genomics Platform"/>
            <person name="Cuomo C."/>
            <person name="de Hoog S."/>
            <person name="Gorbushina A."/>
            <person name="Stielow B."/>
            <person name="Teixiera M."/>
            <person name="Abouelleil A."/>
            <person name="Chapman S.B."/>
            <person name="Priest M."/>
            <person name="Young S.K."/>
            <person name="Wortman J."/>
            <person name="Nusbaum C."/>
            <person name="Birren B."/>
        </authorList>
    </citation>
    <scope>NUCLEOTIDE SEQUENCE [LARGE SCALE GENOMIC DNA]</scope>
    <source>
        <strain evidence="8 9">CBS 43764</strain>
    </source>
</reference>
<gene>
    <name evidence="8" type="ORF">PV09_04832</name>
</gene>
<keyword evidence="9" id="KW-1185">Reference proteome</keyword>
<feature type="transmembrane region" description="Helical" evidence="6">
    <location>
        <begin position="26"/>
        <end position="43"/>
    </location>
</feature>
<feature type="transmembrane region" description="Helical" evidence="6">
    <location>
        <begin position="485"/>
        <end position="503"/>
    </location>
</feature>
<evidence type="ECO:0000259" key="7">
    <source>
        <dbReference type="PROSITE" id="PS50850"/>
    </source>
</evidence>